<evidence type="ECO:0000313" key="8">
    <source>
        <dbReference type="RefSeq" id="XP_010273337.1"/>
    </source>
</evidence>
<protein>
    <submittedName>
        <fullName evidence="8">Receptor-like protein 55</fullName>
    </submittedName>
</protein>
<dbReference type="InterPro" id="IPR032675">
    <property type="entry name" value="LRR_dom_sf"/>
</dbReference>
<reference evidence="8" key="1">
    <citation type="submission" date="2025-08" db="UniProtKB">
        <authorList>
            <consortium name="RefSeq"/>
        </authorList>
    </citation>
    <scope>IDENTIFICATION</scope>
</reference>
<keyword evidence="3" id="KW-0732">Signal</keyword>
<dbReference type="RefSeq" id="XP_010273337.1">
    <property type="nucleotide sequence ID" value="XM_010275035.1"/>
</dbReference>
<dbReference type="InterPro" id="IPR001611">
    <property type="entry name" value="Leu-rich_rpt"/>
</dbReference>
<keyword evidence="4" id="KW-1133">Transmembrane helix</keyword>
<dbReference type="Pfam" id="PF00560">
    <property type="entry name" value="LRR_1"/>
    <property type="match status" value="2"/>
</dbReference>
<keyword evidence="6" id="KW-0325">Glycoprotein</keyword>
<evidence type="ECO:0000313" key="7">
    <source>
        <dbReference type="Proteomes" id="UP000189703"/>
    </source>
</evidence>
<dbReference type="KEGG" id="nnu:104608905"/>
<evidence type="ECO:0000256" key="6">
    <source>
        <dbReference type="ARBA" id="ARBA00023180"/>
    </source>
</evidence>
<dbReference type="InParanoid" id="A0A1U8AYS1"/>
<comment type="subcellular location">
    <subcellularLocation>
        <location evidence="1">Membrane</location>
        <topology evidence="1">Single-pass type I membrane protein</topology>
    </subcellularLocation>
</comment>
<dbReference type="PANTHER" id="PTHR48063:SF16">
    <property type="entry name" value="LRR RECEPTOR-LIKE SERINE_THREONINE-PROTEIN KINASE GSO1"/>
    <property type="match status" value="1"/>
</dbReference>
<dbReference type="eggNOG" id="KOG0619">
    <property type="taxonomic scope" value="Eukaryota"/>
</dbReference>
<gene>
    <name evidence="8" type="primary">LOC104608905</name>
</gene>
<dbReference type="OrthoDB" id="1600340at2759"/>
<evidence type="ECO:0000256" key="5">
    <source>
        <dbReference type="ARBA" id="ARBA00023136"/>
    </source>
</evidence>
<evidence type="ECO:0000256" key="1">
    <source>
        <dbReference type="ARBA" id="ARBA00004479"/>
    </source>
</evidence>
<dbReference type="GO" id="GO:0016020">
    <property type="term" value="C:membrane"/>
    <property type="evidence" value="ECO:0007669"/>
    <property type="project" value="UniProtKB-SubCell"/>
</dbReference>
<dbReference type="InterPro" id="IPR046956">
    <property type="entry name" value="RLP23-like"/>
</dbReference>
<dbReference type="AlphaFoldDB" id="A0A1U8AYS1"/>
<dbReference type="GeneID" id="104608905"/>
<dbReference type="Gene3D" id="3.80.10.10">
    <property type="entry name" value="Ribonuclease Inhibitor"/>
    <property type="match status" value="1"/>
</dbReference>
<keyword evidence="7" id="KW-1185">Reference proteome</keyword>
<proteinExistence type="predicted"/>
<sequence>MTLPTTAHFKASQFLNSWVLDISSSVFHPYLLLLPTVKFTQRLADIEWISGLRFLRHLALNGVDLSLVGSKWIQLPNMLLSLTELHLSRCSLSAGVIPSLHHQSVVNFTSLAVIDLSFNNINSNILDWILNVSSLVHVDMSDNRLHGRIPLGISELPNLKYLDLSVNENLSASCSQTIQGKLEKN</sequence>
<evidence type="ECO:0000256" key="3">
    <source>
        <dbReference type="ARBA" id="ARBA00022729"/>
    </source>
</evidence>
<dbReference type="SUPFAM" id="SSF52047">
    <property type="entry name" value="RNI-like"/>
    <property type="match status" value="1"/>
</dbReference>
<name>A0A1U8AYS1_NELNU</name>
<evidence type="ECO:0000256" key="4">
    <source>
        <dbReference type="ARBA" id="ARBA00022989"/>
    </source>
</evidence>
<evidence type="ECO:0000256" key="2">
    <source>
        <dbReference type="ARBA" id="ARBA00022692"/>
    </source>
</evidence>
<dbReference type="Proteomes" id="UP000189703">
    <property type="component" value="Unplaced"/>
</dbReference>
<accession>A0A1U8AYS1</accession>
<organism evidence="7 8">
    <name type="scientific">Nelumbo nucifera</name>
    <name type="common">Sacred lotus</name>
    <dbReference type="NCBI Taxonomy" id="4432"/>
    <lineage>
        <taxon>Eukaryota</taxon>
        <taxon>Viridiplantae</taxon>
        <taxon>Streptophyta</taxon>
        <taxon>Embryophyta</taxon>
        <taxon>Tracheophyta</taxon>
        <taxon>Spermatophyta</taxon>
        <taxon>Magnoliopsida</taxon>
        <taxon>Proteales</taxon>
        <taxon>Nelumbonaceae</taxon>
        <taxon>Nelumbo</taxon>
    </lineage>
</organism>
<dbReference type="PANTHER" id="PTHR48063">
    <property type="entry name" value="LRR RECEPTOR-LIKE KINASE"/>
    <property type="match status" value="1"/>
</dbReference>
<keyword evidence="2" id="KW-0812">Transmembrane</keyword>
<keyword evidence="5" id="KW-0472">Membrane</keyword>